<keyword evidence="2" id="KW-0489">Methyltransferase</keyword>
<dbReference type="Proteomes" id="UP000267418">
    <property type="component" value="Unassembled WGS sequence"/>
</dbReference>
<proteinExistence type="predicted"/>
<organism evidence="2 3">
    <name type="scientific">Variovorax gossypii</name>
    <dbReference type="NCBI Taxonomy" id="1679495"/>
    <lineage>
        <taxon>Bacteria</taxon>
        <taxon>Pseudomonadati</taxon>
        <taxon>Pseudomonadota</taxon>
        <taxon>Betaproteobacteria</taxon>
        <taxon>Burkholderiales</taxon>
        <taxon>Comamonadaceae</taxon>
        <taxon>Variovorax</taxon>
    </lineage>
</organism>
<dbReference type="InterPro" id="IPR013216">
    <property type="entry name" value="Methyltransf_11"/>
</dbReference>
<comment type="caution">
    <text evidence="2">The sequence shown here is derived from an EMBL/GenBank/DDBJ whole genome shotgun (WGS) entry which is preliminary data.</text>
</comment>
<dbReference type="OrthoDB" id="9760689at2"/>
<dbReference type="CDD" id="cd02440">
    <property type="entry name" value="AdoMet_MTases"/>
    <property type="match status" value="1"/>
</dbReference>
<evidence type="ECO:0000313" key="2">
    <source>
        <dbReference type="EMBL" id="RTQ36679.1"/>
    </source>
</evidence>
<dbReference type="Pfam" id="PF08241">
    <property type="entry name" value="Methyltransf_11"/>
    <property type="match status" value="1"/>
</dbReference>
<evidence type="ECO:0000313" key="3">
    <source>
        <dbReference type="Proteomes" id="UP000267418"/>
    </source>
</evidence>
<dbReference type="EMBL" id="RXOE01000001">
    <property type="protein sequence ID" value="RTQ36679.1"/>
    <property type="molecule type" value="Genomic_DNA"/>
</dbReference>
<dbReference type="Gene3D" id="3.40.50.150">
    <property type="entry name" value="Vaccinia Virus protein VP39"/>
    <property type="match status" value="1"/>
</dbReference>
<feature type="domain" description="Methyltransferase type 11" evidence="1">
    <location>
        <begin position="74"/>
        <end position="161"/>
    </location>
</feature>
<keyword evidence="2" id="KW-0808">Transferase</keyword>
<dbReference type="InterPro" id="IPR029063">
    <property type="entry name" value="SAM-dependent_MTases_sf"/>
</dbReference>
<dbReference type="RefSeq" id="WP_126468647.1">
    <property type="nucleotide sequence ID" value="NZ_RXOE01000001.1"/>
</dbReference>
<reference evidence="2 3" key="1">
    <citation type="submission" date="2018-12" db="EMBL/GenBank/DDBJ databases">
        <title>The genome of Variovorax gossypii DSM 100435.</title>
        <authorList>
            <person name="Gao J."/>
            <person name="Sun J."/>
        </authorList>
    </citation>
    <scope>NUCLEOTIDE SEQUENCE [LARGE SCALE GENOMIC DNA]</scope>
    <source>
        <strain evidence="2 3">DSM 100435</strain>
    </source>
</reference>
<gene>
    <name evidence="2" type="ORF">EJP69_02755</name>
</gene>
<sequence length="294" mass="32003">MLSDILLPDVVLERRGNYLESILPGNSDALTANAIYFGNEAWAREYLASCHRDGHFRNRWLAAGGDWTDKVVIDLGCGPGNVFATLGGRPKLLVGVDVAAGSLELAAIEGYIAVLADAAHTPFRSQVADIVAINATLHHCDDMKAVLEEGARLVKPDGLLITDHDPQLTAWDYRGLARLLWNTRLWVCRVMGRGFHKTGSQQSWGLRTEIHHRPGDGVTRELFESTLMPLGFEVRVHPHNHQAGAGVLRGEAGPMQWKYRMGSLLSGRDPGASSSALSLMCIARRTGAKNPVVG</sequence>
<dbReference type="GO" id="GO:0032259">
    <property type="term" value="P:methylation"/>
    <property type="evidence" value="ECO:0007669"/>
    <property type="project" value="UniProtKB-KW"/>
</dbReference>
<evidence type="ECO:0000259" key="1">
    <source>
        <dbReference type="Pfam" id="PF08241"/>
    </source>
</evidence>
<accession>A0A431TR65</accession>
<dbReference type="AlphaFoldDB" id="A0A431TR65"/>
<protein>
    <submittedName>
        <fullName evidence="2">Class I SAM-dependent methyltransferase</fullName>
    </submittedName>
</protein>
<dbReference type="GO" id="GO:0008757">
    <property type="term" value="F:S-adenosylmethionine-dependent methyltransferase activity"/>
    <property type="evidence" value="ECO:0007669"/>
    <property type="project" value="InterPro"/>
</dbReference>
<dbReference type="SUPFAM" id="SSF53335">
    <property type="entry name" value="S-adenosyl-L-methionine-dependent methyltransferases"/>
    <property type="match status" value="1"/>
</dbReference>
<name>A0A431TR65_9BURK</name>
<keyword evidence="3" id="KW-1185">Reference proteome</keyword>